<name>A0ABN9SI88_9DINO</name>
<evidence type="ECO:0000259" key="1">
    <source>
        <dbReference type="PROSITE" id="PS50800"/>
    </source>
</evidence>
<reference evidence="2" key="1">
    <citation type="submission" date="2023-10" db="EMBL/GenBank/DDBJ databases">
        <authorList>
            <person name="Chen Y."/>
            <person name="Shah S."/>
            <person name="Dougan E. K."/>
            <person name="Thang M."/>
            <person name="Chan C."/>
        </authorList>
    </citation>
    <scope>NUCLEOTIDE SEQUENCE [LARGE SCALE GENOMIC DNA]</scope>
</reference>
<dbReference type="EMBL" id="CAUYUJ010011226">
    <property type="protein sequence ID" value="CAK0831392.1"/>
    <property type="molecule type" value="Genomic_DNA"/>
</dbReference>
<dbReference type="InterPro" id="IPR036361">
    <property type="entry name" value="SAP_dom_sf"/>
</dbReference>
<dbReference type="Gene3D" id="1.10.720.30">
    <property type="entry name" value="SAP domain"/>
    <property type="match status" value="1"/>
</dbReference>
<accession>A0ABN9SI88</accession>
<dbReference type="InterPro" id="IPR003034">
    <property type="entry name" value="SAP_dom"/>
</dbReference>
<dbReference type="SUPFAM" id="SSF57783">
    <property type="entry name" value="Zinc beta-ribbon"/>
    <property type="match status" value="1"/>
</dbReference>
<dbReference type="SUPFAM" id="SSF68906">
    <property type="entry name" value="SAP domain"/>
    <property type="match status" value="1"/>
</dbReference>
<organism evidence="2 3">
    <name type="scientific">Prorocentrum cordatum</name>
    <dbReference type="NCBI Taxonomy" id="2364126"/>
    <lineage>
        <taxon>Eukaryota</taxon>
        <taxon>Sar</taxon>
        <taxon>Alveolata</taxon>
        <taxon>Dinophyceae</taxon>
        <taxon>Prorocentrales</taxon>
        <taxon>Prorocentraceae</taxon>
        <taxon>Prorocentrum</taxon>
    </lineage>
</organism>
<comment type="caution">
    <text evidence="2">The sequence shown here is derived from an EMBL/GenBank/DDBJ whole genome shotgun (WGS) entry which is preliminary data.</text>
</comment>
<dbReference type="Pfam" id="PF02037">
    <property type="entry name" value="SAP"/>
    <property type="match status" value="1"/>
</dbReference>
<dbReference type="PROSITE" id="PS50800">
    <property type="entry name" value="SAP"/>
    <property type="match status" value="1"/>
</dbReference>
<feature type="domain" description="SAP" evidence="1">
    <location>
        <begin position="18"/>
        <end position="52"/>
    </location>
</feature>
<sequence length="240" mass="25455">MADGQGKRSKEAATREDFQQLRVVQLRRLCRGAGLQVAGSKSTLAARLADCSESPYGHEEMLALRQAFGAAAAPAAARAARKRPAAADASGADKVARTSRAAVVGERDLRRLLWALEDGALACERCGGPLLHRNGRFGLFLACGASPPCGQFENLKHASSRLGDDEGPLCITMELEDVCQVRLYAVGARDSACLRAWAAECGLGPEVVAPRDDWVATCSRAVIGAARPGSTLFSCRFPEE</sequence>
<proteinExistence type="predicted"/>
<protein>
    <recommendedName>
        <fullName evidence="1">SAP domain-containing protein</fullName>
    </recommendedName>
</protein>
<dbReference type="Proteomes" id="UP001189429">
    <property type="component" value="Unassembled WGS sequence"/>
</dbReference>
<evidence type="ECO:0000313" key="3">
    <source>
        <dbReference type="Proteomes" id="UP001189429"/>
    </source>
</evidence>
<evidence type="ECO:0000313" key="2">
    <source>
        <dbReference type="EMBL" id="CAK0831392.1"/>
    </source>
</evidence>
<dbReference type="Gene3D" id="3.30.65.10">
    <property type="entry name" value="Bacterial Topoisomerase I, domain 1"/>
    <property type="match status" value="1"/>
</dbReference>
<keyword evidence="3" id="KW-1185">Reference proteome</keyword>
<gene>
    <name evidence="2" type="ORF">PCOR1329_LOCUS29718</name>
</gene>